<proteinExistence type="predicted"/>
<dbReference type="Pfam" id="PF01381">
    <property type="entry name" value="HTH_3"/>
    <property type="match status" value="1"/>
</dbReference>
<gene>
    <name evidence="2" type="ORF">EV211_1528</name>
</gene>
<dbReference type="CDD" id="cd00093">
    <property type="entry name" value="HTH_XRE"/>
    <property type="match status" value="1"/>
</dbReference>
<dbReference type="InterPro" id="IPR001387">
    <property type="entry name" value="Cro/C1-type_HTH"/>
</dbReference>
<dbReference type="PROSITE" id="PS50943">
    <property type="entry name" value="HTH_CROC1"/>
    <property type="match status" value="1"/>
</dbReference>
<feature type="domain" description="HTH cro/C1-type" evidence="1">
    <location>
        <begin position="9"/>
        <end position="50"/>
    </location>
</feature>
<keyword evidence="3" id="KW-1185">Reference proteome</keyword>
<comment type="caution">
    <text evidence="2">The sequence shown here is derived from an EMBL/GenBank/DDBJ whole genome shotgun (WGS) entry which is preliminary data.</text>
</comment>
<reference evidence="2 3" key="1">
    <citation type="submission" date="2019-03" db="EMBL/GenBank/DDBJ databases">
        <title>Genomic Encyclopedia of Type Strains, Phase IV (KMG-IV): sequencing the most valuable type-strain genomes for metagenomic binning, comparative biology and taxonomic classification.</title>
        <authorList>
            <person name="Goeker M."/>
        </authorList>
    </citation>
    <scope>NUCLEOTIDE SEQUENCE [LARGE SCALE GENOMIC DNA]</scope>
    <source>
        <strain evidence="2 3">DSM 28287</strain>
    </source>
</reference>
<dbReference type="Proteomes" id="UP000295500">
    <property type="component" value="Unassembled WGS sequence"/>
</dbReference>
<dbReference type="GO" id="GO:0003677">
    <property type="term" value="F:DNA binding"/>
    <property type="evidence" value="ECO:0007669"/>
    <property type="project" value="InterPro"/>
</dbReference>
<dbReference type="InterPro" id="IPR025051">
    <property type="entry name" value="DUF3990"/>
</dbReference>
<dbReference type="RefSeq" id="WP_133529262.1">
    <property type="nucleotide sequence ID" value="NZ_SNXO01000052.1"/>
</dbReference>
<evidence type="ECO:0000313" key="3">
    <source>
        <dbReference type="Proteomes" id="UP000295500"/>
    </source>
</evidence>
<sequence length="284" mass="32879">MDYNLAQDLKSIREILGLTQEELANQLGVEQITISRNENKKNKPSAKLLEMVYEFAFRKNIKINRLKEMLWKDNLSKNHVLLFHGAKSEIDGSIDVHVGRSSNDFGQGFYAGESYEQAVSFVTAFENSSAYFLDFENKGLKCKQYNVNQDWMMTIAYYRGTLKEYQDHPKVKKLVEESRNCDYIIAPIADNRMFQIINSFIVGEITDEQCKHCLAATNLGFQYVFISERAASQINLLERCYISVNEKEYYKNVRSSEAKLGEDKVKLARIQYRGKGKYIDELLC</sequence>
<dbReference type="EMBL" id="SNXO01000052">
    <property type="protein sequence ID" value="TDP47705.1"/>
    <property type="molecule type" value="Genomic_DNA"/>
</dbReference>
<dbReference type="OrthoDB" id="1767443at2"/>
<organism evidence="2 3">
    <name type="scientific">Aminicella lysinilytica</name>
    <dbReference type="NCBI Taxonomy" id="433323"/>
    <lineage>
        <taxon>Bacteria</taxon>
        <taxon>Bacillati</taxon>
        <taxon>Bacillota</taxon>
        <taxon>Clostridia</taxon>
        <taxon>Peptostreptococcales</taxon>
        <taxon>Anaerovoracaceae</taxon>
        <taxon>Aminicella</taxon>
    </lineage>
</organism>
<dbReference type="Gene3D" id="1.10.260.40">
    <property type="entry name" value="lambda repressor-like DNA-binding domains"/>
    <property type="match status" value="1"/>
</dbReference>
<name>A0A4R6PYF6_9FIRM</name>
<evidence type="ECO:0000313" key="2">
    <source>
        <dbReference type="EMBL" id="TDP47705.1"/>
    </source>
</evidence>
<dbReference type="SMART" id="SM00530">
    <property type="entry name" value="HTH_XRE"/>
    <property type="match status" value="1"/>
</dbReference>
<accession>A0A4R6PYF6</accession>
<protein>
    <submittedName>
        <fullName evidence="2">Helix-turn-helix protein</fullName>
    </submittedName>
</protein>
<evidence type="ECO:0000259" key="1">
    <source>
        <dbReference type="PROSITE" id="PS50943"/>
    </source>
</evidence>
<dbReference type="InterPro" id="IPR010982">
    <property type="entry name" value="Lambda_DNA-bd_dom_sf"/>
</dbReference>
<dbReference type="AlphaFoldDB" id="A0A4R6PYF6"/>
<dbReference type="Pfam" id="PF13151">
    <property type="entry name" value="DUF3990"/>
    <property type="match status" value="1"/>
</dbReference>
<dbReference type="SUPFAM" id="SSF47413">
    <property type="entry name" value="lambda repressor-like DNA-binding domains"/>
    <property type="match status" value="1"/>
</dbReference>